<comment type="caution">
    <text evidence="1">The sequence shown here is derived from an EMBL/GenBank/DDBJ whole genome shotgun (WGS) entry which is preliminary data.</text>
</comment>
<evidence type="ECO:0000313" key="1">
    <source>
        <dbReference type="EMBL" id="GER56308.1"/>
    </source>
</evidence>
<name>A0A5A7RGQ2_STRAF</name>
<gene>
    <name evidence="1" type="ORF">STAS_34034</name>
</gene>
<accession>A0A5A7RGQ2</accession>
<sequence>MMNIPSRFGRAAAAYNSFFGQPDTVNLSALGLGHLAQLGLGFRRTHKCLFVVGLGAPSPVGLRLSKDSQWASTHFPQFLSPDLWLFYAAKASTAVCANPNAKRAVAGVTMTMSSSTSMHPVADMWSRCFEFTIARPTEGYAALLAMFPRIFVGRPDELRQVVKTMCAAIKKSMKTAGIVVPPWRRLAYVQSKWFGPHERTTEGSNTGGDSSPDFFARHANMGHCSIAGMTWQRL</sequence>
<reference evidence="2" key="1">
    <citation type="journal article" date="2019" name="Curr. Biol.">
        <title>Genome Sequence of Striga asiatica Provides Insight into the Evolution of Plant Parasitism.</title>
        <authorList>
            <person name="Yoshida S."/>
            <person name="Kim S."/>
            <person name="Wafula E.K."/>
            <person name="Tanskanen J."/>
            <person name="Kim Y.M."/>
            <person name="Honaas L."/>
            <person name="Yang Z."/>
            <person name="Spallek T."/>
            <person name="Conn C.E."/>
            <person name="Ichihashi Y."/>
            <person name="Cheong K."/>
            <person name="Cui S."/>
            <person name="Der J.P."/>
            <person name="Gundlach H."/>
            <person name="Jiao Y."/>
            <person name="Hori C."/>
            <person name="Ishida J.K."/>
            <person name="Kasahara H."/>
            <person name="Kiba T."/>
            <person name="Kim M.S."/>
            <person name="Koo N."/>
            <person name="Laohavisit A."/>
            <person name="Lee Y.H."/>
            <person name="Lumba S."/>
            <person name="McCourt P."/>
            <person name="Mortimer J.C."/>
            <person name="Mutuku J.M."/>
            <person name="Nomura T."/>
            <person name="Sasaki-Sekimoto Y."/>
            <person name="Seto Y."/>
            <person name="Wang Y."/>
            <person name="Wakatake T."/>
            <person name="Sakakibara H."/>
            <person name="Demura T."/>
            <person name="Yamaguchi S."/>
            <person name="Yoneyama K."/>
            <person name="Manabe R.I."/>
            <person name="Nelson D.C."/>
            <person name="Schulman A.H."/>
            <person name="Timko M.P."/>
            <person name="dePamphilis C.W."/>
            <person name="Choi D."/>
            <person name="Shirasu K."/>
        </authorList>
    </citation>
    <scope>NUCLEOTIDE SEQUENCE [LARGE SCALE GENOMIC DNA]</scope>
    <source>
        <strain evidence="2">cv. UVA1</strain>
    </source>
</reference>
<dbReference type="AlphaFoldDB" id="A0A5A7RGQ2"/>
<dbReference type="Proteomes" id="UP000325081">
    <property type="component" value="Unassembled WGS sequence"/>
</dbReference>
<keyword evidence="2" id="KW-1185">Reference proteome</keyword>
<evidence type="ECO:0000313" key="2">
    <source>
        <dbReference type="Proteomes" id="UP000325081"/>
    </source>
</evidence>
<dbReference type="OrthoDB" id="548115at2759"/>
<dbReference type="NCBIfam" id="TIGR01615">
    <property type="entry name" value="A_thal_3542"/>
    <property type="match status" value="1"/>
</dbReference>
<proteinExistence type="predicted"/>
<dbReference type="Pfam" id="PF04720">
    <property type="entry name" value="PDDEXK_6"/>
    <property type="match status" value="1"/>
</dbReference>
<dbReference type="InterPro" id="IPR006502">
    <property type="entry name" value="PDDEXK-like"/>
</dbReference>
<dbReference type="PANTHER" id="PTHR31579">
    <property type="entry name" value="OS03G0796600 PROTEIN"/>
    <property type="match status" value="1"/>
</dbReference>
<dbReference type="PANTHER" id="PTHR31579:SF42">
    <property type="entry name" value="DUF506 FAMILY PROTEIN (DUF506)"/>
    <property type="match status" value="1"/>
</dbReference>
<protein>
    <submittedName>
        <fullName evidence="1">Uncharacterized protein</fullName>
    </submittedName>
</protein>
<dbReference type="EMBL" id="BKCP01012625">
    <property type="protein sequence ID" value="GER56308.1"/>
    <property type="molecule type" value="Genomic_DNA"/>
</dbReference>
<organism evidence="1 2">
    <name type="scientific">Striga asiatica</name>
    <name type="common">Asiatic witchweed</name>
    <name type="synonym">Buchnera asiatica</name>
    <dbReference type="NCBI Taxonomy" id="4170"/>
    <lineage>
        <taxon>Eukaryota</taxon>
        <taxon>Viridiplantae</taxon>
        <taxon>Streptophyta</taxon>
        <taxon>Embryophyta</taxon>
        <taxon>Tracheophyta</taxon>
        <taxon>Spermatophyta</taxon>
        <taxon>Magnoliopsida</taxon>
        <taxon>eudicotyledons</taxon>
        <taxon>Gunneridae</taxon>
        <taxon>Pentapetalae</taxon>
        <taxon>asterids</taxon>
        <taxon>lamiids</taxon>
        <taxon>Lamiales</taxon>
        <taxon>Orobanchaceae</taxon>
        <taxon>Buchnereae</taxon>
        <taxon>Striga</taxon>
    </lineage>
</organism>